<evidence type="ECO:0000313" key="2">
    <source>
        <dbReference type="EMBL" id="MCD7449405.1"/>
    </source>
</evidence>
<gene>
    <name evidence="2" type="ORF">HAX54_052110</name>
</gene>
<dbReference type="EMBL" id="JACEIK010000094">
    <property type="protein sequence ID" value="MCD7449405.1"/>
    <property type="molecule type" value="Genomic_DNA"/>
</dbReference>
<feature type="compositionally biased region" description="Basic and acidic residues" evidence="1">
    <location>
        <begin position="206"/>
        <end position="219"/>
    </location>
</feature>
<proteinExistence type="predicted"/>
<sequence>MDPKVRNAGETKKPTPQNSFLPVFGSLPPANRRPNAIRLVPPSQLTGDEQVDVPTSFEQSEILATEVGNTEVVPNTSFAPPLVTLGQQAKPWVKAEIKEAVRGLHNRLDSFELWLNKRLVDQPDMGSLREEIGHCKPAILSVPTILLFEDEPEEELHLGTFWAPKPTGGEKGNKRAVEVVYEEISRKKKRRERKEQKRATTACLQTHDENMPEQQERSRGARSSDTMPINLGV</sequence>
<feature type="non-terminal residue" evidence="2">
    <location>
        <position position="233"/>
    </location>
</feature>
<reference evidence="2 3" key="1">
    <citation type="journal article" date="2021" name="BMC Genomics">
        <title>Datura genome reveals duplications of psychoactive alkaloid biosynthetic genes and high mutation rate following tissue culture.</title>
        <authorList>
            <person name="Rajewski A."/>
            <person name="Carter-House D."/>
            <person name="Stajich J."/>
            <person name="Litt A."/>
        </authorList>
    </citation>
    <scope>NUCLEOTIDE SEQUENCE [LARGE SCALE GENOMIC DNA]</scope>
    <source>
        <strain evidence="2">AR-01</strain>
    </source>
</reference>
<keyword evidence="3" id="KW-1185">Reference proteome</keyword>
<feature type="region of interest" description="Disordered" evidence="1">
    <location>
        <begin position="1"/>
        <end position="33"/>
    </location>
</feature>
<comment type="caution">
    <text evidence="2">The sequence shown here is derived from an EMBL/GenBank/DDBJ whole genome shotgun (WGS) entry which is preliminary data.</text>
</comment>
<feature type="region of interest" description="Disordered" evidence="1">
    <location>
        <begin position="185"/>
        <end position="233"/>
    </location>
</feature>
<feature type="compositionally biased region" description="Basic and acidic residues" evidence="1">
    <location>
        <begin position="1"/>
        <end position="13"/>
    </location>
</feature>
<evidence type="ECO:0000256" key="1">
    <source>
        <dbReference type="SAM" id="MobiDB-lite"/>
    </source>
</evidence>
<dbReference type="Proteomes" id="UP000823775">
    <property type="component" value="Unassembled WGS sequence"/>
</dbReference>
<name>A0ABS8RTR8_DATST</name>
<organism evidence="2 3">
    <name type="scientific">Datura stramonium</name>
    <name type="common">Jimsonweed</name>
    <name type="synonym">Common thornapple</name>
    <dbReference type="NCBI Taxonomy" id="4076"/>
    <lineage>
        <taxon>Eukaryota</taxon>
        <taxon>Viridiplantae</taxon>
        <taxon>Streptophyta</taxon>
        <taxon>Embryophyta</taxon>
        <taxon>Tracheophyta</taxon>
        <taxon>Spermatophyta</taxon>
        <taxon>Magnoliopsida</taxon>
        <taxon>eudicotyledons</taxon>
        <taxon>Gunneridae</taxon>
        <taxon>Pentapetalae</taxon>
        <taxon>asterids</taxon>
        <taxon>lamiids</taxon>
        <taxon>Solanales</taxon>
        <taxon>Solanaceae</taxon>
        <taxon>Solanoideae</taxon>
        <taxon>Datureae</taxon>
        <taxon>Datura</taxon>
    </lineage>
</organism>
<protein>
    <submittedName>
        <fullName evidence="2">Uncharacterized protein</fullName>
    </submittedName>
</protein>
<evidence type="ECO:0000313" key="3">
    <source>
        <dbReference type="Proteomes" id="UP000823775"/>
    </source>
</evidence>
<accession>A0ABS8RTR8</accession>